<feature type="domain" description="Phospholipid/glycerol acyltransferase" evidence="4">
    <location>
        <begin position="23"/>
        <end position="137"/>
    </location>
</feature>
<evidence type="ECO:0000313" key="6">
    <source>
        <dbReference type="Proteomes" id="UP000196027"/>
    </source>
</evidence>
<evidence type="ECO:0000313" key="5">
    <source>
        <dbReference type="EMBL" id="ARU56646.1"/>
    </source>
</evidence>
<dbReference type="EMBL" id="CP021425">
    <property type="protein sequence ID" value="ARU56646.1"/>
    <property type="molecule type" value="Genomic_DNA"/>
</dbReference>
<evidence type="ECO:0000256" key="3">
    <source>
        <dbReference type="ARBA" id="ARBA00023315"/>
    </source>
</evidence>
<gene>
    <name evidence="5" type="ORF">OLMES_2596</name>
</gene>
<accession>A0A1Y0IA55</accession>
<dbReference type="AlphaFoldDB" id="A0A1Y0IA55"/>
<sequence>MAALFFNLRIQVEDVANIPQQHCVVVSNHQSSLETVLLQTLFNPLSTVLKIELLKMPVVGRALRFMEPIAIDRSEPVLSYKSLIREGENRLGAQRSVLIFPEGTRVAIGAPIRFNKGAASLAVRCQVPILPVAHNSGLHWPQLNPDRQRRIITFKIGKPIYPQGKTVSQVHRESECWVADNVKMLPSVVEGHASGR</sequence>
<keyword evidence="2 5" id="KW-0808">Transferase</keyword>
<dbReference type="InterPro" id="IPR002123">
    <property type="entry name" value="Plipid/glycerol_acylTrfase"/>
</dbReference>
<name>A0A1Y0IA55_9GAMM</name>
<dbReference type="GO" id="GO:0003841">
    <property type="term" value="F:1-acylglycerol-3-phosphate O-acyltransferase activity"/>
    <property type="evidence" value="ECO:0007669"/>
    <property type="project" value="TreeGrafter"/>
</dbReference>
<protein>
    <submittedName>
        <fullName evidence="5">1-acyl-sn-glycerol-3-phosphate acyltransferase</fullName>
    </submittedName>
</protein>
<evidence type="ECO:0000256" key="1">
    <source>
        <dbReference type="ARBA" id="ARBA00005189"/>
    </source>
</evidence>
<dbReference type="CDD" id="cd07989">
    <property type="entry name" value="LPLAT_AGPAT-like"/>
    <property type="match status" value="1"/>
</dbReference>
<keyword evidence="3 5" id="KW-0012">Acyltransferase</keyword>
<keyword evidence="6" id="KW-1185">Reference proteome</keyword>
<evidence type="ECO:0000256" key="2">
    <source>
        <dbReference type="ARBA" id="ARBA00022679"/>
    </source>
</evidence>
<organism evidence="5 6">
    <name type="scientific">Oleiphilus messinensis</name>
    <dbReference type="NCBI Taxonomy" id="141451"/>
    <lineage>
        <taxon>Bacteria</taxon>
        <taxon>Pseudomonadati</taxon>
        <taxon>Pseudomonadota</taxon>
        <taxon>Gammaproteobacteria</taxon>
        <taxon>Oceanospirillales</taxon>
        <taxon>Oleiphilaceae</taxon>
        <taxon>Oleiphilus</taxon>
    </lineage>
</organism>
<dbReference type="SMART" id="SM00563">
    <property type="entry name" value="PlsC"/>
    <property type="match status" value="1"/>
</dbReference>
<dbReference type="SUPFAM" id="SSF69593">
    <property type="entry name" value="Glycerol-3-phosphate (1)-acyltransferase"/>
    <property type="match status" value="1"/>
</dbReference>
<proteinExistence type="predicted"/>
<dbReference type="Pfam" id="PF01553">
    <property type="entry name" value="Acyltransferase"/>
    <property type="match status" value="1"/>
</dbReference>
<dbReference type="GO" id="GO:0006654">
    <property type="term" value="P:phosphatidic acid biosynthetic process"/>
    <property type="evidence" value="ECO:0007669"/>
    <property type="project" value="TreeGrafter"/>
</dbReference>
<evidence type="ECO:0000259" key="4">
    <source>
        <dbReference type="SMART" id="SM00563"/>
    </source>
</evidence>
<dbReference type="Proteomes" id="UP000196027">
    <property type="component" value="Chromosome"/>
</dbReference>
<comment type="pathway">
    <text evidence="1">Lipid metabolism.</text>
</comment>
<reference evidence="5 6" key="1">
    <citation type="submission" date="2017-05" db="EMBL/GenBank/DDBJ databases">
        <title>Genomic insights into alkan degradation activity of Oleiphilus messinensis.</title>
        <authorList>
            <person name="Kozyavkin S.A."/>
            <person name="Slesarev A.I."/>
            <person name="Golyshin P.N."/>
            <person name="Korzhenkov A."/>
            <person name="Golyshina O.N."/>
            <person name="Toshchakov S.V."/>
        </authorList>
    </citation>
    <scope>NUCLEOTIDE SEQUENCE [LARGE SCALE GENOMIC DNA]</scope>
    <source>
        <strain evidence="5 6">ME102</strain>
    </source>
</reference>
<dbReference type="PANTHER" id="PTHR10434:SF40">
    <property type="entry name" value="1-ACYL-SN-GLYCEROL-3-PHOSPHATE ACYLTRANSFERASE"/>
    <property type="match status" value="1"/>
</dbReference>
<dbReference type="PANTHER" id="PTHR10434">
    <property type="entry name" value="1-ACYL-SN-GLYCEROL-3-PHOSPHATE ACYLTRANSFERASE"/>
    <property type="match status" value="1"/>
</dbReference>
<dbReference type="KEGG" id="ome:OLMES_2596"/>